<evidence type="ECO:0000313" key="3">
    <source>
        <dbReference type="Proteomes" id="UP000612680"/>
    </source>
</evidence>
<feature type="region of interest" description="Disordered" evidence="1">
    <location>
        <begin position="26"/>
        <end position="51"/>
    </location>
</feature>
<keyword evidence="3" id="KW-1185">Reference proteome</keyword>
<sequence length="51" mass="5483">MRTVTAHSTQTKKSYVKPALVKHGKVSKLTKGKQGSSLDDDGGEFNYTADA</sequence>
<dbReference type="NCBIfam" id="NF033521">
    <property type="entry name" value="lasso_leader_L3"/>
    <property type="match status" value="1"/>
</dbReference>
<dbReference type="RefSeq" id="WP_204659507.1">
    <property type="nucleotide sequence ID" value="NZ_CP056775.1"/>
</dbReference>
<reference evidence="2 3" key="1">
    <citation type="submission" date="2020-06" db="EMBL/GenBank/DDBJ databases">
        <title>Dyadobacter sandarakinus sp. nov., isolated from the soil of the Arctic Yellow River Station.</title>
        <authorList>
            <person name="Zhang Y."/>
            <person name="Peng F."/>
        </authorList>
    </citation>
    <scope>NUCLEOTIDE SEQUENCE [LARGE SCALE GENOMIC DNA]</scope>
    <source>
        <strain evidence="2 3">Q3-56</strain>
    </source>
</reference>
<protein>
    <submittedName>
        <fullName evidence="2">Lasso RiPP family leader peptide-containing protein</fullName>
    </submittedName>
</protein>
<gene>
    <name evidence="2" type="ORF">HWI92_22520</name>
</gene>
<dbReference type="EMBL" id="CP056775">
    <property type="protein sequence ID" value="QRR03487.1"/>
    <property type="molecule type" value="Genomic_DNA"/>
</dbReference>
<evidence type="ECO:0000256" key="1">
    <source>
        <dbReference type="SAM" id="MobiDB-lite"/>
    </source>
</evidence>
<name>A0ABX7ID88_9BACT</name>
<proteinExistence type="predicted"/>
<accession>A0ABX7ID88</accession>
<organism evidence="2 3">
    <name type="scientific">Dyadobacter sandarakinus</name>
    <dbReference type="NCBI Taxonomy" id="2747268"/>
    <lineage>
        <taxon>Bacteria</taxon>
        <taxon>Pseudomonadati</taxon>
        <taxon>Bacteroidota</taxon>
        <taxon>Cytophagia</taxon>
        <taxon>Cytophagales</taxon>
        <taxon>Spirosomataceae</taxon>
        <taxon>Dyadobacter</taxon>
    </lineage>
</organism>
<evidence type="ECO:0000313" key="2">
    <source>
        <dbReference type="EMBL" id="QRR03487.1"/>
    </source>
</evidence>
<dbReference type="Proteomes" id="UP000612680">
    <property type="component" value="Chromosome"/>
</dbReference>